<dbReference type="PANTHER" id="PTHR30290:SF38">
    <property type="entry name" value="D,D-DIPEPTIDE-BINDING PERIPLASMIC PROTEIN DDPA-RELATED"/>
    <property type="match status" value="1"/>
</dbReference>
<dbReference type="GO" id="GO:0030288">
    <property type="term" value="C:outer membrane-bounded periplasmic space"/>
    <property type="evidence" value="ECO:0007669"/>
    <property type="project" value="UniProtKB-ARBA"/>
</dbReference>
<comment type="caution">
    <text evidence="6">The sequence shown here is derived from an EMBL/GenBank/DDBJ whole genome shotgun (WGS) entry which is preliminary data.</text>
</comment>
<accession>A0A139SW29</accession>
<dbReference type="Pfam" id="PF00496">
    <property type="entry name" value="SBP_bac_5"/>
    <property type="match status" value="1"/>
</dbReference>
<dbReference type="GO" id="GO:0015833">
    <property type="term" value="P:peptide transport"/>
    <property type="evidence" value="ECO:0007669"/>
    <property type="project" value="UniProtKB-KW"/>
</dbReference>
<name>A0A139SW29_9GAMM</name>
<comment type="similarity">
    <text evidence="1">Belongs to the bacterial solute-binding protein 5 family.</text>
</comment>
<keyword evidence="4" id="KW-0653">Protein transport</keyword>
<dbReference type="NCBIfam" id="TIGR01409">
    <property type="entry name" value="TAT_signal_seq"/>
    <property type="match status" value="1"/>
</dbReference>
<keyword evidence="4" id="KW-0813">Transport</keyword>
<dbReference type="Gene3D" id="3.40.190.10">
    <property type="entry name" value="Periplasmic binding protein-like II"/>
    <property type="match status" value="1"/>
</dbReference>
<dbReference type="RefSeq" id="WP_068388381.1">
    <property type="nucleotide sequence ID" value="NZ_LSZO01000068.1"/>
</dbReference>
<dbReference type="PROSITE" id="PS51318">
    <property type="entry name" value="TAT"/>
    <property type="match status" value="1"/>
</dbReference>
<evidence type="ECO:0000313" key="7">
    <source>
        <dbReference type="Proteomes" id="UP000072660"/>
    </source>
</evidence>
<dbReference type="InterPro" id="IPR039424">
    <property type="entry name" value="SBP_5"/>
</dbReference>
<dbReference type="GO" id="GO:0015031">
    <property type="term" value="P:protein transport"/>
    <property type="evidence" value="ECO:0007669"/>
    <property type="project" value="UniProtKB-KW"/>
</dbReference>
<dbReference type="SUPFAM" id="SSF53850">
    <property type="entry name" value="Periplasmic binding protein-like II"/>
    <property type="match status" value="1"/>
</dbReference>
<evidence type="ECO:0000256" key="4">
    <source>
        <dbReference type="ARBA" id="ARBA00022927"/>
    </source>
</evidence>
<keyword evidence="3" id="KW-0571">Peptide transport</keyword>
<evidence type="ECO:0000256" key="1">
    <source>
        <dbReference type="ARBA" id="ARBA00005695"/>
    </source>
</evidence>
<keyword evidence="2" id="KW-0732">Signal</keyword>
<dbReference type="Gene3D" id="3.10.105.10">
    <property type="entry name" value="Dipeptide-binding Protein, Domain 3"/>
    <property type="match status" value="1"/>
</dbReference>
<organism evidence="6 7">
    <name type="scientific">Ventosimonas gracilis</name>
    <dbReference type="NCBI Taxonomy" id="1680762"/>
    <lineage>
        <taxon>Bacteria</taxon>
        <taxon>Pseudomonadati</taxon>
        <taxon>Pseudomonadota</taxon>
        <taxon>Gammaproteobacteria</taxon>
        <taxon>Pseudomonadales</taxon>
        <taxon>Ventosimonadaceae</taxon>
        <taxon>Ventosimonas</taxon>
    </lineage>
</organism>
<dbReference type="EMBL" id="LSZO01000068">
    <property type="protein sequence ID" value="KXU38789.1"/>
    <property type="molecule type" value="Genomic_DNA"/>
</dbReference>
<dbReference type="InterPro" id="IPR019546">
    <property type="entry name" value="TAT_signal_bac_arc"/>
</dbReference>
<dbReference type="InterPro" id="IPR030678">
    <property type="entry name" value="Peptide/Ni-bd"/>
</dbReference>
<sequence length="526" mass="58235">MGHNNNDAKTLSRRNFLKYSATTAAIGASSGLWLPACAQTANQPKKGGLLRLGLAGANITDSYDPGRWLDSFAFVAFSSVHNSLVEIDQEGLAVPELAESWEHSIDVKTWTFKLRQGVVFHNGKTMTADDVVASIEHHLGEQSTSAAKSVLGDIASVRAKGKDAVVIELHRGNVDLPYVMADYHLAIIPSKEGLADWRSGIGAGGYQIQSFEPGVRMHLVRNANYWKQGRAHFAEAQLLGINEPAARVNALVSGAVDAINRVDLKTVALLERNPDLKIEETIGAQHCTFPMLCDREPFKDINLRLAMKHAIDRKALLATVLRGHGQIGNDHPIQASNRFINNDLPQRPYDADKARFYLKQAGIERFNIKLHASDAAYAGAVDAAVLFKEQARAAGIEIEVVREPNDGFFSNVWMKQPLCTSYFYSSLTADRMFSIGYAQGAGWNETYWAHPRFNQLLQAARGETNEALRREMYHEMQQLCRDEGGAIIPLFTNSIAARSKRVTHSGKTAPWGEMDGLRLVERWWQA</sequence>
<keyword evidence="7" id="KW-1185">Reference proteome</keyword>
<protein>
    <submittedName>
        <fullName evidence="6">Peptide ABC transporter substrate-binding protein</fullName>
    </submittedName>
</protein>
<dbReference type="CDD" id="cd08503">
    <property type="entry name" value="PBP2_NikA_DppA_OppA_like_17"/>
    <property type="match status" value="1"/>
</dbReference>
<dbReference type="Gene3D" id="3.90.76.10">
    <property type="entry name" value="Dipeptide-binding Protein, Domain 1"/>
    <property type="match status" value="1"/>
</dbReference>
<feature type="domain" description="Solute-binding protein family 5" evidence="5">
    <location>
        <begin position="94"/>
        <end position="409"/>
    </location>
</feature>
<dbReference type="PANTHER" id="PTHR30290">
    <property type="entry name" value="PERIPLASMIC BINDING COMPONENT OF ABC TRANSPORTER"/>
    <property type="match status" value="1"/>
</dbReference>
<dbReference type="AlphaFoldDB" id="A0A139SW29"/>
<gene>
    <name evidence="6" type="ORF">AXE65_00700</name>
</gene>
<dbReference type="GO" id="GO:1904680">
    <property type="term" value="F:peptide transmembrane transporter activity"/>
    <property type="evidence" value="ECO:0007669"/>
    <property type="project" value="TreeGrafter"/>
</dbReference>
<dbReference type="OrthoDB" id="9801912at2"/>
<evidence type="ECO:0000256" key="2">
    <source>
        <dbReference type="ARBA" id="ARBA00022729"/>
    </source>
</evidence>
<reference evidence="6 7" key="1">
    <citation type="submission" date="2016-02" db="EMBL/GenBank/DDBJ databases">
        <authorList>
            <person name="Wen L."/>
            <person name="He K."/>
            <person name="Yang H."/>
        </authorList>
    </citation>
    <scope>NUCLEOTIDE SEQUENCE [LARGE SCALE GENOMIC DNA]</scope>
    <source>
        <strain evidence="6 7">CV58</strain>
    </source>
</reference>
<dbReference type="PIRSF" id="PIRSF002741">
    <property type="entry name" value="MppA"/>
    <property type="match status" value="1"/>
</dbReference>
<dbReference type="Proteomes" id="UP000072660">
    <property type="component" value="Unassembled WGS sequence"/>
</dbReference>
<evidence type="ECO:0000256" key="3">
    <source>
        <dbReference type="ARBA" id="ARBA00022856"/>
    </source>
</evidence>
<evidence type="ECO:0000259" key="5">
    <source>
        <dbReference type="Pfam" id="PF00496"/>
    </source>
</evidence>
<dbReference type="GO" id="GO:0043190">
    <property type="term" value="C:ATP-binding cassette (ABC) transporter complex"/>
    <property type="evidence" value="ECO:0007669"/>
    <property type="project" value="InterPro"/>
</dbReference>
<evidence type="ECO:0000313" key="6">
    <source>
        <dbReference type="EMBL" id="KXU38789.1"/>
    </source>
</evidence>
<proteinExistence type="inferred from homology"/>
<dbReference type="InterPro" id="IPR006311">
    <property type="entry name" value="TAT_signal"/>
</dbReference>
<dbReference type="InterPro" id="IPR000914">
    <property type="entry name" value="SBP_5_dom"/>
</dbReference>